<evidence type="ECO:0000313" key="2">
    <source>
        <dbReference type="EMBL" id="MDQ0336908.1"/>
    </source>
</evidence>
<keyword evidence="4" id="KW-1185">Reference proteome</keyword>
<accession>A0A9X0YKT7</accession>
<name>A0A9X0YKT7_9FLAO</name>
<dbReference type="AlphaFoldDB" id="A0A9X0YKT7"/>
<organism evidence="1 3">
    <name type="scientific">Formosa algae</name>
    <dbReference type="NCBI Taxonomy" id="225843"/>
    <lineage>
        <taxon>Bacteria</taxon>
        <taxon>Pseudomonadati</taxon>
        <taxon>Bacteroidota</taxon>
        <taxon>Flavobacteriia</taxon>
        <taxon>Flavobacteriales</taxon>
        <taxon>Flavobacteriaceae</taxon>
        <taxon>Formosa</taxon>
    </lineage>
</organism>
<dbReference type="RefSeq" id="WP_057780663.1">
    <property type="nucleotide sequence ID" value="NZ_JAGGJQ010000006.1"/>
</dbReference>
<proteinExistence type="predicted"/>
<dbReference type="Proteomes" id="UP001231587">
    <property type="component" value="Unassembled WGS sequence"/>
</dbReference>
<evidence type="ECO:0008006" key="5">
    <source>
        <dbReference type="Google" id="ProtNLM"/>
    </source>
</evidence>
<comment type="caution">
    <text evidence="1">The sequence shown here is derived from an EMBL/GenBank/DDBJ whole genome shotgun (WGS) entry which is preliminary data.</text>
</comment>
<reference evidence="1" key="1">
    <citation type="submission" date="2021-03" db="EMBL/GenBank/DDBJ databases">
        <title>Genomic Encyclopedia of Type Strains, Phase IV (KMG-IV): sequencing the most valuable type-strain genomes for metagenomic binning, comparative biology and taxonomic classification.</title>
        <authorList>
            <person name="Goeker M."/>
        </authorList>
    </citation>
    <scope>NUCLEOTIDE SEQUENCE</scope>
    <source>
        <strain evidence="1">DSM 15523</strain>
        <strain evidence="2 4">DSM 16476</strain>
    </source>
</reference>
<evidence type="ECO:0000313" key="4">
    <source>
        <dbReference type="Proteomes" id="UP001231587"/>
    </source>
</evidence>
<dbReference type="EMBL" id="JAUSUU010000012">
    <property type="protein sequence ID" value="MDQ0336908.1"/>
    <property type="molecule type" value="Genomic_DNA"/>
</dbReference>
<gene>
    <name evidence="1" type="ORF">J2Z56_002344</name>
    <name evidence="2" type="ORF">J2Z57_003367</name>
</gene>
<dbReference type="OrthoDB" id="1121837at2"/>
<sequence length="108" mass="12704">MYIYNVTSNVSDAVHDTWITWMKQEHIPQVLAVGTFYEAKLTRVLVEEEMGGKTYSVQYRAKTREDLDRYYTQFAEILRTEALKKFGENVLAFRTELEVVDVYSVTKH</sequence>
<dbReference type="Proteomes" id="UP001138672">
    <property type="component" value="Unassembled WGS sequence"/>
</dbReference>
<dbReference type="Pfam" id="PF14114">
    <property type="entry name" value="DUF4286"/>
    <property type="match status" value="1"/>
</dbReference>
<dbReference type="EMBL" id="JAGGJQ010000006">
    <property type="protein sequence ID" value="MBP1840416.1"/>
    <property type="molecule type" value="Genomic_DNA"/>
</dbReference>
<evidence type="ECO:0000313" key="1">
    <source>
        <dbReference type="EMBL" id="MBP1840416.1"/>
    </source>
</evidence>
<evidence type="ECO:0000313" key="3">
    <source>
        <dbReference type="Proteomes" id="UP001138672"/>
    </source>
</evidence>
<protein>
    <recommendedName>
        <fullName evidence="5">DUF4286 domain-containing protein</fullName>
    </recommendedName>
</protein>
<dbReference type="InterPro" id="IPR025563">
    <property type="entry name" value="DUF4286"/>
</dbReference>